<organism evidence="14 15">
    <name type="scientific">Inhella proteolytica</name>
    <dbReference type="NCBI Taxonomy" id="2795029"/>
    <lineage>
        <taxon>Bacteria</taxon>
        <taxon>Pseudomonadati</taxon>
        <taxon>Pseudomonadota</taxon>
        <taxon>Betaproteobacteria</taxon>
        <taxon>Burkholderiales</taxon>
        <taxon>Sphaerotilaceae</taxon>
        <taxon>Inhella</taxon>
    </lineage>
</organism>
<dbReference type="PANTHER" id="PTHR39188">
    <property type="entry name" value="MEMBRANE-ASSOCIATED ZINC METALLOPROTEASE M50B"/>
    <property type="match status" value="1"/>
</dbReference>
<dbReference type="GO" id="GO:0016020">
    <property type="term" value="C:membrane"/>
    <property type="evidence" value="ECO:0007669"/>
    <property type="project" value="UniProtKB-SubCell"/>
</dbReference>
<keyword evidence="4" id="KW-0645">Protease</keyword>
<keyword evidence="5 12" id="KW-0812">Transmembrane</keyword>
<feature type="transmembrane region" description="Helical" evidence="12">
    <location>
        <begin position="375"/>
        <end position="393"/>
    </location>
</feature>
<keyword evidence="10" id="KW-0482">Metalloprotease</keyword>
<evidence type="ECO:0000256" key="1">
    <source>
        <dbReference type="ARBA" id="ARBA00001947"/>
    </source>
</evidence>
<keyword evidence="8" id="KW-0862">Zinc</keyword>
<dbReference type="GO" id="GO:0008237">
    <property type="term" value="F:metallopeptidase activity"/>
    <property type="evidence" value="ECO:0007669"/>
    <property type="project" value="UniProtKB-KW"/>
</dbReference>
<evidence type="ECO:0000256" key="7">
    <source>
        <dbReference type="ARBA" id="ARBA00022801"/>
    </source>
</evidence>
<proteinExistence type="inferred from homology"/>
<keyword evidence="11 12" id="KW-0472">Membrane</keyword>
<keyword evidence="7" id="KW-0378">Hydrolase</keyword>
<keyword evidence="15" id="KW-1185">Reference proteome</keyword>
<protein>
    <recommendedName>
        <fullName evidence="13">Peptidase M50 domain-containing protein</fullName>
    </recommendedName>
</protein>
<gene>
    <name evidence="14" type="ORF">I7X39_07955</name>
</gene>
<evidence type="ECO:0000259" key="13">
    <source>
        <dbReference type="Pfam" id="PF02163"/>
    </source>
</evidence>
<evidence type="ECO:0000313" key="14">
    <source>
        <dbReference type="EMBL" id="MBH9576835.1"/>
    </source>
</evidence>
<comment type="caution">
    <text evidence="14">The sequence shown here is derived from an EMBL/GenBank/DDBJ whole genome shotgun (WGS) entry which is preliminary data.</text>
</comment>
<dbReference type="GO" id="GO:0046872">
    <property type="term" value="F:metal ion binding"/>
    <property type="evidence" value="ECO:0007669"/>
    <property type="project" value="UniProtKB-KW"/>
</dbReference>
<dbReference type="PANTHER" id="PTHR39188:SF3">
    <property type="entry name" value="STAGE IV SPORULATION PROTEIN FB"/>
    <property type="match status" value="1"/>
</dbReference>
<dbReference type="EMBL" id="JAEDAK010000004">
    <property type="protein sequence ID" value="MBH9576835.1"/>
    <property type="molecule type" value="Genomic_DNA"/>
</dbReference>
<evidence type="ECO:0000313" key="15">
    <source>
        <dbReference type="Proteomes" id="UP000613266"/>
    </source>
</evidence>
<evidence type="ECO:0000256" key="3">
    <source>
        <dbReference type="ARBA" id="ARBA00007931"/>
    </source>
</evidence>
<name>A0A931J2A0_9BURK</name>
<evidence type="ECO:0000256" key="6">
    <source>
        <dbReference type="ARBA" id="ARBA00022723"/>
    </source>
</evidence>
<dbReference type="Pfam" id="PF02163">
    <property type="entry name" value="Peptidase_M50"/>
    <property type="match status" value="1"/>
</dbReference>
<comment type="similarity">
    <text evidence="3">Belongs to the peptidase M50B family.</text>
</comment>
<evidence type="ECO:0000256" key="9">
    <source>
        <dbReference type="ARBA" id="ARBA00022989"/>
    </source>
</evidence>
<dbReference type="AlphaFoldDB" id="A0A931J2A0"/>
<dbReference type="InterPro" id="IPR008915">
    <property type="entry name" value="Peptidase_M50"/>
</dbReference>
<evidence type="ECO:0000256" key="5">
    <source>
        <dbReference type="ARBA" id="ARBA00022692"/>
    </source>
</evidence>
<comment type="subcellular location">
    <subcellularLocation>
        <location evidence="2">Membrane</location>
        <topology evidence="2">Multi-pass membrane protein</topology>
    </subcellularLocation>
</comment>
<keyword evidence="9 12" id="KW-1133">Transmembrane helix</keyword>
<feature type="domain" description="Peptidase M50" evidence="13">
    <location>
        <begin position="300"/>
        <end position="367"/>
    </location>
</feature>
<feature type="transmembrane region" description="Helical" evidence="12">
    <location>
        <begin position="438"/>
        <end position="455"/>
    </location>
</feature>
<accession>A0A931J2A0</accession>
<evidence type="ECO:0000256" key="10">
    <source>
        <dbReference type="ARBA" id="ARBA00023049"/>
    </source>
</evidence>
<feature type="transmembrane region" description="Helical" evidence="12">
    <location>
        <begin position="414"/>
        <end position="432"/>
    </location>
</feature>
<feature type="transmembrane region" description="Helical" evidence="12">
    <location>
        <begin position="349"/>
        <end position="369"/>
    </location>
</feature>
<dbReference type="Proteomes" id="UP000613266">
    <property type="component" value="Unassembled WGS sequence"/>
</dbReference>
<reference evidence="14" key="1">
    <citation type="submission" date="2020-12" db="EMBL/GenBank/DDBJ databases">
        <title>The genome sequence of Inhella sp. 1Y17.</title>
        <authorList>
            <person name="Liu Y."/>
        </authorList>
    </citation>
    <scope>NUCLEOTIDE SEQUENCE</scope>
    <source>
        <strain evidence="14">1Y17</strain>
    </source>
</reference>
<sequence length="918" mass="98953">MDLALSLLLAAGAALLLFGLAASAMTLTAIRRLRLLPPETQALAELPAEASSALAPGLALVEALGFGAPQALRVVALSSAGRPLPQHALVLTHADGAAAYLLQLAVPDRGRVFALYFVSRTADGQTLVTRNRASIAGALDLPDTETQDLWLPSWAAVWQAHRARMRALRADASAWLRWPAEHWVAAGALAERQAFELRVQRGDYLPAGDGSFRIGARAALRMLGRAWAVFGPSQRGMADDVSPDAHPARPEHPIETFEREQQAAQGTQRSARAKWLLFLATAAAAALSFGFSMDWKSLPILLGVLLFHELGHLAAMRLCGYRDLQVFFLPFMGAAVSGRPQQPGVGKELFVLLAGPLPGLLLGLAALLWPPIDAPWLRSTAWFAVFLNMANLLPFHPLDGGKVFELLLLSRWPWAALAGRALGLLALAAWVLNAGGGASRLVFLGALLLMALGLGQQARQARLASHLRAQGRWGGLTREAALQALFQAIQTLGYGRRAWAEQKLLVEALLPLAQRPRLRRPARAAGLLLYALCLSLPLLAVALHGQPGLPSRSTPAQATDPAQYLRTRNAELQALRARLAALPEPAAQWRLLEEELDGVSEELAEHRPGQLPAAEALLRDAVQLAPRLPDPVARQVQLALWQFQSKAEAAERLALLEQALAHYDRTESAASDPALLFRATARWLETEGTRAPERRQALIDRALARGAGLAAGPDAAALRRQHLDALHAQGESAALFALLQTWQAAAPADPLLHEDLAQLQLDATVAARGAAAGLDWLDRVLPSLQAMAGPDPHPGASLRRQGLWLAESAGRADWAQTQAPLLPEAKLGSRPASWSRRFLLWISGAQAPNPHSTLRALEQAHWRGDFAAAAAAAQRWREQSGRSSLQLPDLGDASGLAARRQQLIQQARRALYERYGLQ</sequence>
<dbReference type="RefSeq" id="WP_198110443.1">
    <property type="nucleotide sequence ID" value="NZ_JAEDAK010000004.1"/>
</dbReference>
<keyword evidence="6" id="KW-0479">Metal-binding</keyword>
<evidence type="ECO:0000256" key="2">
    <source>
        <dbReference type="ARBA" id="ARBA00004141"/>
    </source>
</evidence>
<comment type="cofactor">
    <cofactor evidence="1">
        <name>Zn(2+)</name>
        <dbReference type="ChEBI" id="CHEBI:29105"/>
    </cofactor>
</comment>
<evidence type="ECO:0000256" key="11">
    <source>
        <dbReference type="ARBA" id="ARBA00023136"/>
    </source>
</evidence>
<dbReference type="GO" id="GO:0006508">
    <property type="term" value="P:proteolysis"/>
    <property type="evidence" value="ECO:0007669"/>
    <property type="project" value="UniProtKB-KW"/>
</dbReference>
<evidence type="ECO:0000256" key="12">
    <source>
        <dbReference type="SAM" id="Phobius"/>
    </source>
</evidence>
<feature type="transmembrane region" description="Helical" evidence="12">
    <location>
        <begin position="275"/>
        <end position="293"/>
    </location>
</feature>
<evidence type="ECO:0000256" key="4">
    <source>
        <dbReference type="ARBA" id="ARBA00022670"/>
    </source>
</evidence>
<evidence type="ECO:0000256" key="8">
    <source>
        <dbReference type="ARBA" id="ARBA00022833"/>
    </source>
</evidence>